<proteinExistence type="predicted"/>
<dbReference type="Proteomes" id="UP000095281">
    <property type="component" value="Unplaced"/>
</dbReference>
<organism evidence="1 2">
    <name type="scientific">Meloidogyne hapla</name>
    <name type="common">Root-knot nematode worm</name>
    <dbReference type="NCBI Taxonomy" id="6305"/>
    <lineage>
        <taxon>Eukaryota</taxon>
        <taxon>Metazoa</taxon>
        <taxon>Ecdysozoa</taxon>
        <taxon>Nematoda</taxon>
        <taxon>Chromadorea</taxon>
        <taxon>Rhabditida</taxon>
        <taxon>Tylenchina</taxon>
        <taxon>Tylenchomorpha</taxon>
        <taxon>Tylenchoidea</taxon>
        <taxon>Meloidogynidae</taxon>
        <taxon>Meloidogyninae</taxon>
        <taxon>Meloidogyne</taxon>
    </lineage>
</organism>
<sequence>AEFASVCSIDNLNNSGLFVQINLPNEEIVDIPIV</sequence>
<name>A0A1I8BBA1_MELHA</name>
<dbReference type="WBParaSite" id="MhA1_Contig1740.frz3.gene1">
    <property type="protein sequence ID" value="MhA1_Contig1740.frz3.gene1"/>
    <property type="gene ID" value="MhA1_Contig1740.frz3.gene1"/>
</dbReference>
<protein>
    <submittedName>
        <fullName evidence="2">SHSP domain-containing protein</fullName>
    </submittedName>
</protein>
<accession>A0A1I8BBA1</accession>
<evidence type="ECO:0000313" key="2">
    <source>
        <dbReference type="WBParaSite" id="MhA1_Contig1740.frz3.gene1"/>
    </source>
</evidence>
<reference evidence="2" key="1">
    <citation type="submission" date="2016-11" db="UniProtKB">
        <authorList>
            <consortium name="WormBaseParasite"/>
        </authorList>
    </citation>
    <scope>IDENTIFICATION</scope>
</reference>
<keyword evidence="1" id="KW-1185">Reference proteome</keyword>
<evidence type="ECO:0000313" key="1">
    <source>
        <dbReference type="Proteomes" id="UP000095281"/>
    </source>
</evidence>
<dbReference type="AlphaFoldDB" id="A0A1I8BBA1"/>